<proteinExistence type="predicted"/>
<dbReference type="OrthoDB" id="244508at2759"/>
<protein>
    <submittedName>
        <fullName evidence="3">Uncharacterized protein</fullName>
    </submittedName>
</protein>
<feature type="chain" id="PRO_5018776345" evidence="2">
    <location>
        <begin position="29"/>
        <end position="454"/>
    </location>
</feature>
<keyword evidence="4" id="KW-1185">Reference proteome</keyword>
<accession>A0A3R7P0W7</accession>
<evidence type="ECO:0000256" key="1">
    <source>
        <dbReference type="SAM" id="MobiDB-lite"/>
    </source>
</evidence>
<feature type="compositionally biased region" description="Basic and acidic residues" evidence="1">
    <location>
        <begin position="421"/>
        <end position="434"/>
    </location>
</feature>
<reference evidence="3 4" key="1">
    <citation type="journal article" date="2018" name="BMC Genomics">
        <title>Genomic comparison of Trypanosoma conorhini and Trypanosoma rangeli to Trypanosoma cruzi strains of high and low virulence.</title>
        <authorList>
            <person name="Bradwell K.R."/>
            <person name="Koparde V.N."/>
            <person name="Matveyev A.V."/>
            <person name="Serrano M.G."/>
            <person name="Alves J.M."/>
            <person name="Parikh H."/>
            <person name="Huang B."/>
            <person name="Lee V."/>
            <person name="Espinosa-Alvarez O."/>
            <person name="Ortiz P.A."/>
            <person name="Costa-Martins A.G."/>
            <person name="Teixeira M.M."/>
            <person name="Buck G.A."/>
        </authorList>
    </citation>
    <scope>NUCLEOTIDE SEQUENCE [LARGE SCALE GENOMIC DNA]</scope>
    <source>
        <strain evidence="3 4">025E</strain>
    </source>
</reference>
<feature type="signal peptide" evidence="2">
    <location>
        <begin position="1"/>
        <end position="28"/>
    </location>
</feature>
<dbReference type="AlphaFoldDB" id="A0A3R7P0W7"/>
<comment type="caution">
    <text evidence="3">The sequence shown here is derived from an EMBL/GenBank/DDBJ whole genome shotgun (WGS) entry which is preliminary data.</text>
</comment>
<evidence type="ECO:0000313" key="3">
    <source>
        <dbReference type="EMBL" id="RNF27069.1"/>
    </source>
</evidence>
<evidence type="ECO:0000256" key="2">
    <source>
        <dbReference type="SAM" id="SignalP"/>
    </source>
</evidence>
<feature type="region of interest" description="Disordered" evidence="1">
    <location>
        <begin position="421"/>
        <end position="454"/>
    </location>
</feature>
<gene>
    <name evidence="3" type="ORF">Tco025E_00727</name>
</gene>
<dbReference type="EMBL" id="MKKU01000017">
    <property type="protein sequence ID" value="RNF27069.1"/>
    <property type="molecule type" value="Genomic_DNA"/>
</dbReference>
<keyword evidence="2" id="KW-0732">Signal</keyword>
<organism evidence="3 4">
    <name type="scientific">Trypanosoma conorhini</name>
    <dbReference type="NCBI Taxonomy" id="83891"/>
    <lineage>
        <taxon>Eukaryota</taxon>
        <taxon>Discoba</taxon>
        <taxon>Euglenozoa</taxon>
        <taxon>Kinetoplastea</taxon>
        <taxon>Metakinetoplastina</taxon>
        <taxon>Trypanosomatida</taxon>
        <taxon>Trypanosomatidae</taxon>
        <taxon>Trypanosoma</taxon>
    </lineage>
</organism>
<dbReference type="Proteomes" id="UP000284403">
    <property type="component" value="Unassembled WGS sequence"/>
</dbReference>
<sequence length="454" mass="49732">MYDLHVCLFVSAFLLLLSLTTMPACRLSSPIPRKQNAAQMLTRLGAGKSSPHHGAVAVQRCFFYAGLDESRVRRLRRASTTFNKPRGRDTLSLAFERRVRVLPLLGAGDMYAAPAASSAAADCGAAGASRRPLRVLVVELLSLGDVEAVVPYPAPHPTYYAGWTDDGQPHAAAKTPGASPFLVSGRGRMLLPGNKMQLRQNGDTSLLRGTFTRRGASHGDTEYAVALCIDPYLDLGRFRREEAQVELICGYRNVLYEAVELPGGPADVVRIPALSCDTCGENLRHELGKLSQQALIKGFHRISNEAKESLIVNPRFRVEVYVPPRLLEEFGRAFLEDAWETPESTIDPGRTALYPGLPPPRTLLEADGWIGKRRELVEAVETEGRSLMRGTQRALDGTAIAPREVLTDIRVFGREREQQVMLEGERETAAKEGYDATGDGHPASIAPRRPGINQ</sequence>
<evidence type="ECO:0000313" key="4">
    <source>
        <dbReference type="Proteomes" id="UP000284403"/>
    </source>
</evidence>
<dbReference type="RefSeq" id="XP_029232275.1">
    <property type="nucleotide sequence ID" value="XM_029367667.1"/>
</dbReference>
<name>A0A3R7P0W7_9TRYP</name>
<dbReference type="GeneID" id="40314338"/>